<sequence>MTSIRMDPKAFAVGRPSAELDRHVADALIDATVSLLHDKPRGEITVRQIAAVAGVNKAMIGYYFQNKDNLFLALVDHLLKRLSDAFCIIEKSIEKIDLQERNPTRIIIESIIETYSEHSVGLRLLITEIQFNSQLKQLYVEQLCSRPTRVLKRIIGRLVTLGYYRADLDPNFTTFTIEILLCQLIMNENVMEPAFGFSPGRETTQKWVDYLVEIFDRGFRPIAALGN</sequence>
<dbReference type="Proteomes" id="UP000291572">
    <property type="component" value="Unassembled WGS sequence"/>
</dbReference>
<comment type="caution">
    <text evidence="4">The sequence shown here is derived from an EMBL/GenBank/DDBJ whole genome shotgun (WGS) entry which is preliminary data.</text>
</comment>
<evidence type="ECO:0000256" key="1">
    <source>
        <dbReference type="ARBA" id="ARBA00023125"/>
    </source>
</evidence>
<dbReference type="SUPFAM" id="SSF46689">
    <property type="entry name" value="Homeodomain-like"/>
    <property type="match status" value="1"/>
</dbReference>
<dbReference type="InterPro" id="IPR001647">
    <property type="entry name" value="HTH_TetR"/>
</dbReference>
<feature type="domain" description="HTH tetR-type" evidence="3">
    <location>
        <begin position="22"/>
        <end position="82"/>
    </location>
</feature>
<gene>
    <name evidence="4" type="ORF">EWH12_19270</name>
</gene>
<accession>A0A8G1ZEP5</accession>
<dbReference type="AlphaFoldDB" id="A0A8G1ZEP5"/>
<feature type="DNA-binding region" description="H-T-H motif" evidence="2">
    <location>
        <begin position="45"/>
        <end position="64"/>
    </location>
</feature>
<keyword evidence="1 2" id="KW-0238">DNA-binding</keyword>
<dbReference type="PROSITE" id="PS50977">
    <property type="entry name" value="HTH_TETR_2"/>
    <property type="match status" value="1"/>
</dbReference>
<dbReference type="OrthoDB" id="2356263at2"/>
<evidence type="ECO:0000256" key="2">
    <source>
        <dbReference type="PROSITE-ProRule" id="PRU00335"/>
    </source>
</evidence>
<dbReference type="SUPFAM" id="SSF48498">
    <property type="entry name" value="Tetracyclin repressor-like, C-terminal domain"/>
    <property type="match status" value="1"/>
</dbReference>
<dbReference type="InterPro" id="IPR009057">
    <property type="entry name" value="Homeodomain-like_sf"/>
</dbReference>
<dbReference type="Pfam" id="PF00440">
    <property type="entry name" value="TetR_N"/>
    <property type="match status" value="1"/>
</dbReference>
<evidence type="ECO:0000259" key="3">
    <source>
        <dbReference type="PROSITE" id="PS50977"/>
    </source>
</evidence>
<protein>
    <submittedName>
        <fullName evidence="4">TetR/AcrR family transcriptional regulator</fullName>
    </submittedName>
</protein>
<dbReference type="EMBL" id="SEOO01000050">
    <property type="protein sequence ID" value="RYM07338.1"/>
    <property type="molecule type" value="Genomic_DNA"/>
</dbReference>
<proteinExistence type="predicted"/>
<organism evidence="4 5">
    <name type="scientific">Sphingobium cupriresistens</name>
    <dbReference type="NCBI Taxonomy" id="1132417"/>
    <lineage>
        <taxon>Bacteria</taxon>
        <taxon>Pseudomonadati</taxon>
        <taxon>Pseudomonadota</taxon>
        <taxon>Alphaproteobacteria</taxon>
        <taxon>Sphingomonadales</taxon>
        <taxon>Sphingomonadaceae</taxon>
        <taxon>Sphingobium</taxon>
    </lineage>
</organism>
<name>A0A8G1ZEP5_9SPHN</name>
<evidence type="ECO:0000313" key="5">
    <source>
        <dbReference type="Proteomes" id="UP000291572"/>
    </source>
</evidence>
<dbReference type="GO" id="GO:0003677">
    <property type="term" value="F:DNA binding"/>
    <property type="evidence" value="ECO:0007669"/>
    <property type="project" value="UniProtKB-UniRule"/>
</dbReference>
<evidence type="ECO:0000313" key="4">
    <source>
        <dbReference type="EMBL" id="RYM07338.1"/>
    </source>
</evidence>
<reference evidence="4 5" key="1">
    <citation type="submission" date="2019-02" db="EMBL/GenBank/DDBJ databases">
        <authorList>
            <person name="Feng G."/>
        </authorList>
    </citation>
    <scope>NUCLEOTIDE SEQUENCE [LARGE SCALE GENOMIC DNA]</scope>
    <source>
        <strain evidence="4 5">CCTCC AB 2011146</strain>
    </source>
</reference>
<dbReference type="InterPro" id="IPR036271">
    <property type="entry name" value="Tet_transcr_reg_TetR-rel_C_sf"/>
</dbReference>
<dbReference type="Gene3D" id="1.10.357.10">
    <property type="entry name" value="Tetracycline Repressor, domain 2"/>
    <property type="match status" value="1"/>
</dbReference>
<dbReference type="RefSeq" id="WP_129927535.1">
    <property type="nucleotide sequence ID" value="NZ_SEOO01000050.1"/>
</dbReference>